<dbReference type="OMA" id="GWIEHFM"/>
<feature type="compositionally biased region" description="Low complexity" evidence="1">
    <location>
        <begin position="66"/>
        <end position="79"/>
    </location>
</feature>
<protein>
    <submittedName>
        <fullName evidence="2">Uncharacterized protein</fullName>
    </submittedName>
</protein>
<accession>A0A7N0SWB0</accession>
<proteinExistence type="predicted"/>
<sequence>MRPHKKFFSSLKQVEKRMKLENGEAPSAPSQQDCTLTDSVASPLYLDFDPTNGSSCKSETPRVFLSSPSPSSASQEVSVQVPMESEISECDEIEELMALLGLSEEGDDDIGGCSCNSCNCEGGFYEKIVGVEGPKCVREVARLNGWIEHFRKEKKEPFRLAHLLLGKASLHSGDDELEFPSTLDEFLKNDPPLSG</sequence>
<name>A0A7N0SWB0_KALFE</name>
<dbReference type="Proteomes" id="UP000594263">
    <property type="component" value="Unplaced"/>
</dbReference>
<dbReference type="AlphaFoldDB" id="A0A7N0SWB0"/>
<feature type="region of interest" description="Disordered" evidence="1">
    <location>
        <begin position="52"/>
        <end position="79"/>
    </location>
</feature>
<evidence type="ECO:0000313" key="3">
    <source>
        <dbReference type="Proteomes" id="UP000594263"/>
    </source>
</evidence>
<reference evidence="2" key="1">
    <citation type="submission" date="2021-01" db="UniProtKB">
        <authorList>
            <consortium name="EnsemblPlants"/>
        </authorList>
    </citation>
    <scope>IDENTIFICATION</scope>
</reference>
<dbReference type="EnsemblPlants" id="Kaladp0008s0566.1.v1.1">
    <property type="protein sequence ID" value="Kaladp0008s0566.1.v1.1"/>
    <property type="gene ID" value="Kaladp0008s0566.v1.1"/>
</dbReference>
<keyword evidence="3" id="KW-1185">Reference proteome</keyword>
<evidence type="ECO:0000313" key="2">
    <source>
        <dbReference type="EnsemblPlants" id="Kaladp0008s0566.1.v1.1"/>
    </source>
</evidence>
<organism evidence="2 3">
    <name type="scientific">Kalanchoe fedtschenkoi</name>
    <name type="common">Lavender scallops</name>
    <name type="synonym">South American air plant</name>
    <dbReference type="NCBI Taxonomy" id="63787"/>
    <lineage>
        <taxon>Eukaryota</taxon>
        <taxon>Viridiplantae</taxon>
        <taxon>Streptophyta</taxon>
        <taxon>Embryophyta</taxon>
        <taxon>Tracheophyta</taxon>
        <taxon>Spermatophyta</taxon>
        <taxon>Magnoliopsida</taxon>
        <taxon>eudicotyledons</taxon>
        <taxon>Gunneridae</taxon>
        <taxon>Pentapetalae</taxon>
        <taxon>Saxifragales</taxon>
        <taxon>Crassulaceae</taxon>
        <taxon>Kalanchoe</taxon>
    </lineage>
</organism>
<evidence type="ECO:0000256" key="1">
    <source>
        <dbReference type="SAM" id="MobiDB-lite"/>
    </source>
</evidence>
<dbReference type="Gramene" id="Kaladp0008s0566.1.v1.1">
    <property type="protein sequence ID" value="Kaladp0008s0566.1.v1.1"/>
    <property type="gene ID" value="Kaladp0008s0566.v1.1"/>
</dbReference>